<gene>
    <name evidence="1" type="ORF">AAG570_004243</name>
</gene>
<sequence>MASKRQNVFHKNKKQGTTEIAPDSWTDWGVFLLDPMMTNFPSTGWNTIFPIVGFSGLRKHLRSHRAPCRLTFRFVCLQQQMHAQQLPHAGHAPPLPMMPHPALPGPPSTAASLLGLSGALGAPASHPLSMLAAKPDMHRDEAKTTTGKYSGFIF</sequence>
<dbReference type="Proteomes" id="UP001558652">
    <property type="component" value="Unassembled WGS sequence"/>
</dbReference>
<comment type="caution">
    <text evidence="1">The sequence shown here is derived from an EMBL/GenBank/DDBJ whole genome shotgun (WGS) entry which is preliminary data.</text>
</comment>
<proteinExistence type="predicted"/>
<keyword evidence="2" id="KW-1185">Reference proteome</keyword>
<dbReference type="AlphaFoldDB" id="A0ABD0Y4H9"/>
<name>A0ABD0Y4H9_9HEMI</name>
<evidence type="ECO:0000313" key="1">
    <source>
        <dbReference type="EMBL" id="KAL1117930.1"/>
    </source>
</evidence>
<organism evidence="1 2">
    <name type="scientific">Ranatra chinensis</name>
    <dbReference type="NCBI Taxonomy" id="642074"/>
    <lineage>
        <taxon>Eukaryota</taxon>
        <taxon>Metazoa</taxon>
        <taxon>Ecdysozoa</taxon>
        <taxon>Arthropoda</taxon>
        <taxon>Hexapoda</taxon>
        <taxon>Insecta</taxon>
        <taxon>Pterygota</taxon>
        <taxon>Neoptera</taxon>
        <taxon>Paraneoptera</taxon>
        <taxon>Hemiptera</taxon>
        <taxon>Heteroptera</taxon>
        <taxon>Panheteroptera</taxon>
        <taxon>Nepomorpha</taxon>
        <taxon>Nepidae</taxon>
        <taxon>Ranatrinae</taxon>
        <taxon>Ranatra</taxon>
    </lineage>
</organism>
<reference evidence="1 2" key="1">
    <citation type="submission" date="2024-07" db="EMBL/GenBank/DDBJ databases">
        <title>Chromosome-level genome assembly of the water stick insect Ranatra chinensis (Heteroptera: Nepidae).</title>
        <authorList>
            <person name="Liu X."/>
        </authorList>
    </citation>
    <scope>NUCLEOTIDE SEQUENCE [LARGE SCALE GENOMIC DNA]</scope>
    <source>
        <strain evidence="1">Cailab_2021Rc</strain>
        <tissue evidence="1">Muscle</tissue>
    </source>
</reference>
<protein>
    <submittedName>
        <fullName evidence="1">Uncharacterized protein</fullName>
    </submittedName>
</protein>
<evidence type="ECO:0000313" key="2">
    <source>
        <dbReference type="Proteomes" id="UP001558652"/>
    </source>
</evidence>
<accession>A0ABD0Y4H9</accession>
<dbReference type="EMBL" id="JBFDAA010000015">
    <property type="protein sequence ID" value="KAL1117930.1"/>
    <property type="molecule type" value="Genomic_DNA"/>
</dbReference>